<accession>A0ABQ5RW32</accession>
<feature type="compositionally biased region" description="Low complexity" evidence="9">
    <location>
        <begin position="1273"/>
        <end position="1290"/>
    </location>
</feature>
<feature type="repeat" description="TPR" evidence="8">
    <location>
        <begin position="696"/>
        <end position="729"/>
    </location>
</feature>
<dbReference type="PROSITE" id="PS50293">
    <property type="entry name" value="TPR_REGION"/>
    <property type="match status" value="1"/>
</dbReference>
<dbReference type="SUPFAM" id="SSF48452">
    <property type="entry name" value="TPR-like"/>
    <property type="match status" value="3"/>
</dbReference>
<feature type="domain" description="O-GlcNAc transferase C-terminal" evidence="10">
    <location>
        <begin position="949"/>
        <end position="1113"/>
    </location>
</feature>
<dbReference type="Pfam" id="PF14559">
    <property type="entry name" value="TPR_19"/>
    <property type="match status" value="1"/>
</dbReference>
<feature type="compositionally biased region" description="Basic and acidic residues" evidence="9">
    <location>
        <begin position="1292"/>
        <end position="1301"/>
    </location>
</feature>
<evidence type="ECO:0000256" key="1">
    <source>
        <dbReference type="ARBA" id="ARBA00004922"/>
    </source>
</evidence>
<comment type="caution">
    <text evidence="11">The sequence shown here is derived from an EMBL/GenBank/DDBJ whole genome shotgun (WGS) entry which is preliminary data.</text>
</comment>
<evidence type="ECO:0000256" key="3">
    <source>
        <dbReference type="ARBA" id="ARBA00011970"/>
    </source>
</evidence>
<keyword evidence="6" id="KW-0677">Repeat</keyword>
<feature type="region of interest" description="Disordered" evidence="9">
    <location>
        <begin position="1266"/>
        <end position="1312"/>
    </location>
</feature>
<name>A0ABQ5RW32_9CHLO</name>
<feature type="compositionally biased region" description="Low complexity" evidence="9">
    <location>
        <begin position="235"/>
        <end position="246"/>
    </location>
</feature>
<dbReference type="PANTHER" id="PTHR44835">
    <property type="entry name" value="UDP-N-ACETYLGLUCOSAMINE--PEPTIDE N-ACETYLGLUCOSAMINYLTRANSFERASE SPINDLY-RELATED"/>
    <property type="match status" value="1"/>
</dbReference>
<evidence type="ECO:0000256" key="2">
    <source>
        <dbReference type="ARBA" id="ARBA00005386"/>
    </source>
</evidence>
<dbReference type="PROSITE" id="PS50005">
    <property type="entry name" value="TPR"/>
    <property type="match status" value="6"/>
</dbReference>
<dbReference type="Pfam" id="PF13424">
    <property type="entry name" value="TPR_12"/>
    <property type="match status" value="1"/>
</dbReference>
<proteinExistence type="inferred from homology"/>
<protein>
    <recommendedName>
        <fullName evidence="3">protein O-GlcNAc transferase</fullName>
        <ecNumber evidence="3">2.4.1.255</ecNumber>
    </recommendedName>
</protein>
<keyword evidence="5" id="KW-0808">Transferase</keyword>
<evidence type="ECO:0000256" key="4">
    <source>
        <dbReference type="ARBA" id="ARBA00022676"/>
    </source>
</evidence>
<dbReference type="Proteomes" id="UP001165090">
    <property type="component" value="Unassembled WGS sequence"/>
</dbReference>
<evidence type="ECO:0000256" key="7">
    <source>
        <dbReference type="ARBA" id="ARBA00022803"/>
    </source>
</evidence>
<dbReference type="Gene3D" id="3.40.50.2000">
    <property type="entry name" value="Glycogen Phosphorylase B"/>
    <property type="match status" value="2"/>
</dbReference>
<dbReference type="InterPro" id="IPR019734">
    <property type="entry name" value="TPR_rpt"/>
</dbReference>
<evidence type="ECO:0000256" key="9">
    <source>
        <dbReference type="SAM" id="MobiDB-lite"/>
    </source>
</evidence>
<feature type="compositionally biased region" description="Low complexity" evidence="9">
    <location>
        <begin position="328"/>
        <end position="348"/>
    </location>
</feature>
<dbReference type="Gene3D" id="3.40.50.11380">
    <property type="match status" value="1"/>
</dbReference>
<evidence type="ECO:0000256" key="5">
    <source>
        <dbReference type="ARBA" id="ARBA00022679"/>
    </source>
</evidence>
<reference evidence="11 12" key="1">
    <citation type="journal article" date="2023" name="IScience">
        <title>Expanded male sex-determining region conserved during the evolution of homothallism in the green alga Volvox.</title>
        <authorList>
            <person name="Yamamoto K."/>
            <person name="Matsuzaki R."/>
            <person name="Mahakham W."/>
            <person name="Heman W."/>
            <person name="Sekimoto H."/>
            <person name="Kawachi M."/>
            <person name="Minakuchi Y."/>
            <person name="Toyoda A."/>
            <person name="Nozaki H."/>
        </authorList>
    </citation>
    <scope>NUCLEOTIDE SEQUENCE [LARGE SCALE GENOMIC DNA]</scope>
    <source>
        <strain evidence="11 12">NIES-4468</strain>
    </source>
</reference>
<evidence type="ECO:0000256" key="6">
    <source>
        <dbReference type="ARBA" id="ARBA00022737"/>
    </source>
</evidence>
<dbReference type="EMBL" id="BSDZ01000010">
    <property type="protein sequence ID" value="GLI61429.1"/>
    <property type="molecule type" value="Genomic_DNA"/>
</dbReference>
<dbReference type="Gene3D" id="1.25.40.10">
    <property type="entry name" value="Tetratricopeptide repeat domain"/>
    <property type="match status" value="3"/>
</dbReference>
<organism evidence="11 12">
    <name type="scientific">Volvox africanus</name>
    <dbReference type="NCBI Taxonomy" id="51714"/>
    <lineage>
        <taxon>Eukaryota</taxon>
        <taxon>Viridiplantae</taxon>
        <taxon>Chlorophyta</taxon>
        <taxon>core chlorophytes</taxon>
        <taxon>Chlorophyceae</taxon>
        <taxon>CS clade</taxon>
        <taxon>Chlamydomonadales</taxon>
        <taxon>Volvocaceae</taxon>
        <taxon>Volvox</taxon>
    </lineage>
</organism>
<evidence type="ECO:0000313" key="11">
    <source>
        <dbReference type="EMBL" id="GLI61429.1"/>
    </source>
</evidence>
<evidence type="ECO:0000256" key="8">
    <source>
        <dbReference type="PROSITE-ProRule" id="PRU00339"/>
    </source>
</evidence>
<keyword evidence="4" id="KW-0328">Glycosyltransferase</keyword>
<dbReference type="PANTHER" id="PTHR44835:SF1">
    <property type="entry name" value="PROTEIN O-GLCNAC TRANSFERASE"/>
    <property type="match status" value="1"/>
</dbReference>
<dbReference type="InterPro" id="IPR011990">
    <property type="entry name" value="TPR-like_helical_dom_sf"/>
</dbReference>
<comment type="similarity">
    <text evidence="2">Belongs to the glycosyltransferase 41 family. O-GlcNAc transferase subfamily.</text>
</comment>
<feature type="repeat" description="TPR" evidence="8">
    <location>
        <begin position="771"/>
        <end position="804"/>
    </location>
</feature>
<gene>
    <name evidence="11" type="ORF">VaNZ11_003789</name>
</gene>
<dbReference type="Pfam" id="PF13844">
    <property type="entry name" value="Glyco_transf_41"/>
    <property type="match status" value="2"/>
</dbReference>
<dbReference type="Pfam" id="PF13432">
    <property type="entry name" value="TPR_16"/>
    <property type="match status" value="1"/>
</dbReference>
<feature type="region of interest" description="Disordered" evidence="9">
    <location>
        <begin position="214"/>
        <end position="269"/>
    </location>
</feature>
<sequence>MPSSMADCTCEGCEGNQRPHRQQSPSSSLPVAAGSPPRRLSSNGAAAAEALASADQMPSGNVDGYIAGRATPVEPAAKPPCLPLGNGDNNNSCNNCIEVTQFPDTIKLSNCDRSGQCRPTELCCRSVALSCGASAAAVERAALLPQSQPLCVGGSELFEQRALPLVAAIEAAATTADAASPAQAPHAGGCSAGTLAGMVVAEALQTYPANFFVSSGRADGPPPPQRPDTPSSYETHSGATAAAAGVHGHGHSHAKESPSSVSRADRRSLSYSAQQQLYLDPQSPTLLHQQQQQIRQIFRSQNQQQLVTRNSGGSGGSNISPTEASGWPSPVAAKAAGPAASHAQSWGMQAQLQQQQLQQQQQQQHQQQQQQQQAAAMMAVTGLPLLALPTPTLPYTPWGPVLPVVHVQPAAAAPLQAPTTAGMAMPPFSPLSMVAAAPSPQAPAPAGPMPPIAATNIGLPTGPGAHHGAVLQLAVNAAAAVSVAAAVPARPASAPSLSAAAPGLSAALALGSVDSETLAGQCQLAGVLRQSGKPAEALALLDAVLLRQPSNVDSLHQRAQCQQALGQVQEAISTHLRALALVPDHTASLTALGALYQSQGVLGDAVAAYRRAHELRPDDAAIREGLAVVLTDQGTKLKNAGAPLSEAVSRYQAAVALCPNYAPALYNLGVVAGELRQGDAALEYYRAAIAAEPRYAQAHCNLGVLLRERGRLAEAVAAYQAALAAAPNFTIVRNNLAIALTDLGTHVKNEGRLDEGITLYERALSYAPRHADALYNLGVAYGEKGDLQRAAFMYEMALAFNPGCAEAHNNLGVLWKEQDNIERAVECYSAALAIRPTFPQSLNNLGVVMTAQGRAADALTLLTAAVNGSPSYTEAHNNLGVLQRDVGCIPEALASYARCLELDVHCRNAGQNRLLALNYIYPGEDPLVSSAHREWGELFQTTVQPLPPLGWESRSWDPDRPLRIGYISPDLFTHSVSYFAEAPLTHHSPARGYQHYVYSCVPKPDLKTVRLRAATEAAGGVWREVARLNEAELAELVRRDEIDLLVELTGHTANNRLGVMARRPAPVQLTWIGYPNSTGLKAVDYRLTDDVCDPWDTKQTFVEELVRLPGCFLCYSPAVDAPPVAPAPALANGYITFGSFNNLAKITPQVLRLWGAVLAAVPRSRLVLKNKPFACEAARGHVLQQLAAVGVESWRVDLLPLAPGNAEHLATYALMDISLDPFPYAGTTTTTESLFMGVPCLTMAGHCHAHNVGVSLLTALGLHRPTKHQNQLPQQQAAAPASPSSAAPSATSDRHQQRAGEAEDSSMSSSPLSPGKCAVVGAVCASGGIAAAGGLISRSGWVAHSEAEYVALAVAHASDVKTLAELRYSLRERMLASPLCNGPAFLRQLEGVYRALWRRHCFTLSGDSAAADAAAEAAGLRQPLLAAPAIAMPAKC</sequence>
<evidence type="ECO:0000313" key="12">
    <source>
        <dbReference type="Proteomes" id="UP001165090"/>
    </source>
</evidence>
<keyword evidence="7 8" id="KW-0802">TPR repeat</keyword>
<dbReference type="Pfam" id="PF00515">
    <property type="entry name" value="TPR_1"/>
    <property type="match status" value="1"/>
</dbReference>
<feature type="repeat" description="TPR" evidence="8">
    <location>
        <begin position="662"/>
        <end position="695"/>
    </location>
</feature>
<feature type="repeat" description="TPR" evidence="8">
    <location>
        <begin position="805"/>
        <end position="838"/>
    </location>
</feature>
<feature type="region of interest" description="Disordered" evidence="9">
    <location>
        <begin position="302"/>
        <end position="348"/>
    </location>
</feature>
<dbReference type="SMART" id="SM00028">
    <property type="entry name" value="TPR"/>
    <property type="match status" value="10"/>
</dbReference>
<feature type="repeat" description="TPR" evidence="8">
    <location>
        <begin position="586"/>
        <end position="619"/>
    </location>
</feature>
<dbReference type="InterPro" id="IPR029489">
    <property type="entry name" value="OGT/SEC/SPY_C"/>
</dbReference>
<feature type="repeat" description="TPR" evidence="8">
    <location>
        <begin position="737"/>
        <end position="770"/>
    </location>
</feature>
<feature type="region of interest" description="Disordered" evidence="9">
    <location>
        <begin position="1"/>
        <end position="52"/>
    </location>
</feature>
<keyword evidence="12" id="KW-1185">Reference proteome</keyword>
<dbReference type="EC" id="2.4.1.255" evidence="3"/>
<comment type="pathway">
    <text evidence="1">Protein modification; protein glycosylation.</text>
</comment>
<evidence type="ECO:0000259" key="10">
    <source>
        <dbReference type="Pfam" id="PF13844"/>
    </source>
</evidence>
<feature type="domain" description="O-GlcNAc transferase C-terminal" evidence="10">
    <location>
        <begin position="1130"/>
        <end position="1263"/>
    </location>
</feature>
<dbReference type="InterPro" id="IPR051939">
    <property type="entry name" value="Glycosyltr_41/O-GlcNAc_trsf"/>
</dbReference>